<feature type="compositionally biased region" description="Basic and acidic residues" evidence="1">
    <location>
        <begin position="571"/>
        <end position="584"/>
    </location>
</feature>
<dbReference type="PROSITE" id="PS51205">
    <property type="entry name" value="VPS9"/>
    <property type="match status" value="1"/>
</dbReference>
<dbReference type="SUPFAM" id="SSF109993">
    <property type="entry name" value="VPS9 domain"/>
    <property type="match status" value="1"/>
</dbReference>
<evidence type="ECO:0000313" key="3">
    <source>
        <dbReference type="EMBL" id="KMZ81873.1"/>
    </source>
</evidence>
<feature type="region of interest" description="Disordered" evidence="1">
    <location>
        <begin position="1064"/>
        <end position="1095"/>
    </location>
</feature>
<feature type="compositionally biased region" description="Basic and acidic residues" evidence="1">
    <location>
        <begin position="548"/>
        <end position="557"/>
    </location>
</feature>
<feature type="compositionally biased region" description="Low complexity" evidence="1">
    <location>
        <begin position="336"/>
        <end position="346"/>
    </location>
</feature>
<accession>A0A0J9V796</accession>
<feature type="compositionally biased region" description="Polar residues" evidence="1">
    <location>
        <begin position="371"/>
        <end position="428"/>
    </location>
</feature>
<dbReference type="GO" id="GO:0005085">
    <property type="term" value="F:guanyl-nucleotide exchange factor activity"/>
    <property type="evidence" value="ECO:0007669"/>
    <property type="project" value="InterPro"/>
</dbReference>
<feature type="compositionally biased region" description="Basic residues" evidence="1">
    <location>
        <begin position="1064"/>
        <end position="1074"/>
    </location>
</feature>
<evidence type="ECO:0000313" key="4">
    <source>
        <dbReference type="Proteomes" id="UP000053562"/>
    </source>
</evidence>
<feature type="compositionally biased region" description="Polar residues" evidence="1">
    <location>
        <begin position="145"/>
        <end position="160"/>
    </location>
</feature>
<dbReference type="InterPro" id="IPR037191">
    <property type="entry name" value="VPS9_dom_sf"/>
</dbReference>
<feature type="compositionally biased region" description="Polar residues" evidence="1">
    <location>
        <begin position="588"/>
        <end position="597"/>
    </location>
</feature>
<dbReference type="Gene3D" id="1.20.1050.80">
    <property type="entry name" value="VPS9 domain"/>
    <property type="match status" value="1"/>
</dbReference>
<dbReference type="InterPro" id="IPR003123">
    <property type="entry name" value="VPS9"/>
</dbReference>
<dbReference type="GO" id="GO:0005829">
    <property type="term" value="C:cytosol"/>
    <property type="evidence" value="ECO:0007669"/>
    <property type="project" value="TreeGrafter"/>
</dbReference>
<dbReference type="SMART" id="SM00167">
    <property type="entry name" value="VPS9"/>
    <property type="match status" value="1"/>
</dbReference>
<dbReference type="GO" id="GO:0016192">
    <property type="term" value="P:vesicle-mediated transport"/>
    <property type="evidence" value="ECO:0007669"/>
    <property type="project" value="InterPro"/>
</dbReference>
<feature type="region of interest" description="Disordered" evidence="1">
    <location>
        <begin position="206"/>
        <end position="229"/>
    </location>
</feature>
<feature type="compositionally biased region" description="Gly residues" evidence="1">
    <location>
        <begin position="112"/>
        <end position="127"/>
    </location>
</feature>
<dbReference type="OrthoDB" id="300289at2759"/>
<dbReference type="GO" id="GO:0031267">
    <property type="term" value="F:small GTPase binding"/>
    <property type="evidence" value="ECO:0007669"/>
    <property type="project" value="TreeGrafter"/>
</dbReference>
<gene>
    <name evidence="3" type="ORF">PVIIG_02922</name>
</gene>
<feature type="compositionally biased region" description="Basic residues" evidence="1">
    <location>
        <begin position="509"/>
        <end position="519"/>
    </location>
</feature>
<feature type="compositionally biased region" description="Acidic residues" evidence="1">
    <location>
        <begin position="860"/>
        <end position="870"/>
    </location>
</feature>
<feature type="region of interest" description="Disordered" evidence="1">
    <location>
        <begin position="463"/>
        <end position="606"/>
    </location>
</feature>
<feature type="region of interest" description="Disordered" evidence="1">
    <location>
        <begin position="111"/>
        <end position="183"/>
    </location>
</feature>
<feature type="compositionally biased region" description="Low complexity" evidence="1">
    <location>
        <begin position="1085"/>
        <end position="1095"/>
    </location>
</feature>
<feature type="compositionally biased region" description="Basic and acidic residues" evidence="1">
    <location>
        <begin position="499"/>
        <end position="508"/>
    </location>
</feature>
<reference evidence="3 4" key="1">
    <citation type="submission" date="2011-08" db="EMBL/GenBank/DDBJ databases">
        <title>The Genome Sequence of Plasmodium vivax India VII.</title>
        <authorList>
            <consortium name="The Broad Institute Genome Sequencing Platform"/>
            <consortium name="The Broad Institute Genome Sequencing Center for Infectious Disease"/>
            <person name="Neafsey D."/>
            <person name="Carlton J."/>
            <person name="Barnwell J."/>
            <person name="Collins W."/>
            <person name="Escalante A."/>
            <person name="Mullikin J."/>
            <person name="Saul A."/>
            <person name="Guigo R."/>
            <person name="Camara F."/>
            <person name="Young S.K."/>
            <person name="Zeng Q."/>
            <person name="Gargeya S."/>
            <person name="Fitzgerald M."/>
            <person name="Haas B."/>
            <person name="Abouelleil A."/>
            <person name="Alvarado L."/>
            <person name="Arachchi H.M."/>
            <person name="Berlin A."/>
            <person name="Brown A."/>
            <person name="Chapman S.B."/>
            <person name="Chen Z."/>
            <person name="Dunbar C."/>
            <person name="Freedman E."/>
            <person name="Gearin G."/>
            <person name="Gellesch M."/>
            <person name="Goldberg J."/>
            <person name="Griggs A."/>
            <person name="Gujja S."/>
            <person name="Heiman D."/>
            <person name="Howarth C."/>
            <person name="Larson L."/>
            <person name="Lui A."/>
            <person name="MacDonald P.J.P."/>
            <person name="Montmayeur A."/>
            <person name="Murphy C."/>
            <person name="Neiman D."/>
            <person name="Pearson M."/>
            <person name="Priest M."/>
            <person name="Roberts A."/>
            <person name="Saif S."/>
            <person name="Shea T."/>
            <person name="Shenoy N."/>
            <person name="Sisk P."/>
            <person name="Stolte C."/>
            <person name="Sykes S."/>
            <person name="Wortman J."/>
            <person name="Nusbaum C."/>
            <person name="Birren B."/>
        </authorList>
    </citation>
    <scope>NUCLEOTIDE SEQUENCE [LARGE SCALE GENOMIC DNA]</scope>
    <source>
        <strain evidence="3 4">India VII</strain>
    </source>
</reference>
<feature type="region of interest" description="Disordered" evidence="1">
    <location>
        <begin position="635"/>
        <end position="661"/>
    </location>
</feature>
<proteinExistence type="predicted"/>
<feature type="compositionally biased region" description="Gly residues" evidence="1">
    <location>
        <begin position="285"/>
        <end position="297"/>
    </location>
</feature>
<evidence type="ECO:0000256" key="1">
    <source>
        <dbReference type="SAM" id="MobiDB-lite"/>
    </source>
</evidence>
<feature type="region of interest" description="Disordered" evidence="1">
    <location>
        <begin position="810"/>
        <end position="898"/>
    </location>
</feature>
<dbReference type="Pfam" id="PF02204">
    <property type="entry name" value="VPS9"/>
    <property type="match status" value="1"/>
</dbReference>
<feature type="domain" description="VPS9" evidence="2">
    <location>
        <begin position="992"/>
        <end position="1208"/>
    </location>
</feature>
<dbReference type="PANTHER" id="PTHR23101">
    <property type="entry name" value="RAB GDP/GTP EXCHANGE FACTOR"/>
    <property type="match status" value="1"/>
</dbReference>
<feature type="region of interest" description="Disordered" evidence="1">
    <location>
        <begin position="679"/>
        <end position="798"/>
    </location>
</feature>
<dbReference type="Proteomes" id="UP000053562">
    <property type="component" value="Unassembled WGS sequence"/>
</dbReference>
<feature type="compositionally biased region" description="Acidic residues" evidence="1">
    <location>
        <begin position="463"/>
        <end position="479"/>
    </location>
</feature>
<sequence length="1316" mass="142515">MYSRSYLCEGDEWGVEGEGLPFEISGGGTKGNKLAHEVGNDGRIGGDEVNGGDFFCHLLEGAHGGKAPQLGSTGNASSGGEASLVRALSKQNLPRGDDHHARRHVAVRHGSMLGGSMQGGPIQGGSMLGTSMQSPSMRGAPERNSPGSSLWFDSNESVPSQGGRKAKEKQKGERITQAVEHPTDVLSKDLGQRLNQVKAKMNSSFGLWESSNPLGHPQGGAQQLQEEEEEKKKKEDLLQRRKTNLYNYKFSAEGDFSSEADRRRDWGELNEDVGWGQSNQCGEFNSGGGARSGGGAAPRGSHPPGGKHTDEAFHTDAALHNLDVCRSNEMNGGYGEPSEGSEPPSGAVRANKQSSHACIKQKLTKEVTPSGGRSLSSVHRIQGKKTPSSGTLHHSNMSSYQSGSARGSVSSNAATANRDSGKLVSSSDEGGRLLDAAAASEESKFFHEIKAYLSYKSGVDEEEAEEEAVSADGAVDVDDTASPANAANKGDASAGVETQWRRAEDMAKRRSASKKKQPARKPSPVEGEAVPHGDSYRSSGDGMSKLSAGERHTELTLHQRSGGGKSVPQKVGKECQRGRGEEGGHVATQHSEVSTGGEQPPKGYTKLASRRGRIDGAVGMNDLSAETKKTLQFGDYLDSNGREPSGGHLLPHHEGGNTSPLIGLSLAEEANRAEWTGVAPRAHAREGDEHSWEKGGERADEKFCERLDETPRGVSANDHPPAAQLDGKSHGGRPSPEGNVIKRGSATREAVAEERRDGNAPNILDAEPMERPPPPAAERGNNEGGDSGPRIRFPFPQRGKRFKDIFISLIKRGDAGRSPEGGRSPDEGTIPEEGITPEEGSNGQVLPTHANAKQASRVEEAEEAEEGEEGGENKQTKVSQETSELSFESNSSSRKKPNTLYNNFLESLKHPSCRHVIDKVRTFIQRFPKDLSREVAASKIHRFIDETQPVLLNCHIYRKVNVYQANVIVEGYEKFLLQKLHPYVYRMEPKDKDEDEKIYTKINCLQWVELKHLEIAEGIQLERLKQAQAELLRIQKMRAPNDKLIMVLNCCRIVTSAVYAAKKSSRRKRHRAHKRSDSVGAPENAETTVGSGAEGEAGVAEGGAVVAEGGAVVAEGGAVVAEGGAVVAEGGASETERDDDELLPCADEVLPVLIYVIIKTNPPELISNIAYIQSFRHPNHFVSEEAYSFTQFCSGVEFIKELGKSTFLNIPEEEYKERVSQAEQFYLNEVKESNKKLQEAAGKLTDFIKLSNEKKLCVNVISKIEGLQLRFEGEDNFNALTVSNLAAIFEEYKLLVRLKNEILRDMQEHEQALSAG</sequence>
<feature type="region of interest" description="Disordered" evidence="1">
    <location>
        <begin position="327"/>
        <end position="429"/>
    </location>
</feature>
<organism evidence="3 4">
    <name type="scientific">Plasmodium vivax India VII</name>
    <dbReference type="NCBI Taxonomy" id="1077284"/>
    <lineage>
        <taxon>Eukaryota</taxon>
        <taxon>Sar</taxon>
        <taxon>Alveolata</taxon>
        <taxon>Apicomplexa</taxon>
        <taxon>Aconoidasida</taxon>
        <taxon>Haemosporida</taxon>
        <taxon>Plasmodiidae</taxon>
        <taxon>Plasmodium</taxon>
        <taxon>Plasmodium (Plasmodium)</taxon>
    </lineage>
</organism>
<dbReference type="GO" id="GO:0030139">
    <property type="term" value="C:endocytic vesicle"/>
    <property type="evidence" value="ECO:0007669"/>
    <property type="project" value="TreeGrafter"/>
</dbReference>
<dbReference type="Gene3D" id="1.10.246.120">
    <property type="match status" value="1"/>
</dbReference>
<dbReference type="EMBL" id="KQ234222">
    <property type="protein sequence ID" value="KMZ81873.1"/>
    <property type="molecule type" value="Genomic_DNA"/>
</dbReference>
<feature type="region of interest" description="Disordered" evidence="1">
    <location>
        <begin position="271"/>
        <end position="311"/>
    </location>
</feature>
<dbReference type="PANTHER" id="PTHR23101:SF25">
    <property type="entry name" value="GTPASE-ACTIVATING PROTEIN AND VPS9 DOMAIN-CONTAINING PROTEIN 1"/>
    <property type="match status" value="1"/>
</dbReference>
<feature type="compositionally biased region" description="Low complexity" evidence="1">
    <location>
        <begin position="881"/>
        <end position="892"/>
    </location>
</feature>
<feature type="compositionally biased region" description="Basic and acidic residues" evidence="1">
    <location>
        <begin position="683"/>
        <end position="711"/>
    </location>
</feature>
<evidence type="ECO:0000259" key="2">
    <source>
        <dbReference type="PROSITE" id="PS51205"/>
    </source>
</evidence>
<protein>
    <recommendedName>
        <fullName evidence="2">VPS9 domain-containing protein</fullName>
    </recommendedName>
</protein>
<dbReference type="InterPro" id="IPR045046">
    <property type="entry name" value="Vps9-like"/>
</dbReference>
<name>A0A0J9V796_PLAVI</name>